<gene>
    <name evidence="1" type="ORF">SCALOS_LOCUS7553</name>
</gene>
<comment type="caution">
    <text evidence="1">The sequence shown here is derived from an EMBL/GenBank/DDBJ whole genome shotgun (WGS) entry which is preliminary data.</text>
</comment>
<protein>
    <submittedName>
        <fullName evidence="1">11479_t:CDS:1</fullName>
    </submittedName>
</protein>
<feature type="non-terminal residue" evidence="1">
    <location>
        <position position="1"/>
    </location>
</feature>
<dbReference type="Proteomes" id="UP000789860">
    <property type="component" value="Unassembled WGS sequence"/>
</dbReference>
<evidence type="ECO:0000313" key="2">
    <source>
        <dbReference type="Proteomes" id="UP000789860"/>
    </source>
</evidence>
<accession>A0ACA9MYT9</accession>
<organism evidence="1 2">
    <name type="scientific">Scutellospora calospora</name>
    <dbReference type="NCBI Taxonomy" id="85575"/>
    <lineage>
        <taxon>Eukaryota</taxon>
        <taxon>Fungi</taxon>
        <taxon>Fungi incertae sedis</taxon>
        <taxon>Mucoromycota</taxon>
        <taxon>Glomeromycotina</taxon>
        <taxon>Glomeromycetes</taxon>
        <taxon>Diversisporales</taxon>
        <taxon>Gigasporaceae</taxon>
        <taxon>Scutellospora</taxon>
    </lineage>
</organism>
<proteinExistence type="predicted"/>
<keyword evidence="2" id="KW-1185">Reference proteome</keyword>
<evidence type="ECO:0000313" key="1">
    <source>
        <dbReference type="EMBL" id="CAG8618122.1"/>
    </source>
</evidence>
<dbReference type="EMBL" id="CAJVPM010017097">
    <property type="protein sequence ID" value="CAG8618122.1"/>
    <property type="molecule type" value="Genomic_DNA"/>
</dbReference>
<reference evidence="1" key="1">
    <citation type="submission" date="2021-06" db="EMBL/GenBank/DDBJ databases">
        <authorList>
            <person name="Kallberg Y."/>
            <person name="Tangrot J."/>
            <person name="Rosling A."/>
        </authorList>
    </citation>
    <scope>NUCLEOTIDE SEQUENCE</scope>
    <source>
        <strain evidence="1">AU212A</strain>
    </source>
</reference>
<sequence>LNDPEITIDLHEDNTRKPSKYNIFWKTTTQYLMSKAADSIIAVDEQCHDTVIHFAIAISANDLLVQIKNEYASETAIPSS</sequence>
<name>A0ACA9MYT9_9GLOM</name>